<comment type="caution">
    <text evidence="3">The sequence shown here is derived from an EMBL/GenBank/DDBJ whole genome shotgun (WGS) entry which is preliminary data.</text>
</comment>
<dbReference type="Gene3D" id="3.40.50.12780">
    <property type="entry name" value="N-terminal domain of ligase-like"/>
    <property type="match status" value="1"/>
</dbReference>
<proteinExistence type="predicted"/>
<name>A0ABP9V7V9_9BACT</name>
<protein>
    <recommendedName>
        <fullName evidence="2">Acyl-protein synthetase LuxE domain-containing protein</fullName>
    </recommendedName>
</protein>
<evidence type="ECO:0000313" key="3">
    <source>
        <dbReference type="EMBL" id="GAA5497136.1"/>
    </source>
</evidence>
<dbReference type="Proteomes" id="UP001424741">
    <property type="component" value="Unassembled WGS sequence"/>
</dbReference>
<dbReference type="InterPro" id="IPR042099">
    <property type="entry name" value="ANL_N_sf"/>
</dbReference>
<evidence type="ECO:0000256" key="1">
    <source>
        <dbReference type="SAM" id="MobiDB-lite"/>
    </source>
</evidence>
<accession>A0ABP9V7V9</accession>
<keyword evidence="4" id="KW-1185">Reference proteome</keyword>
<organism evidence="3 4">
    <name type="scientific">Rubritalea halochordaticola</name>
    <dbReference type="NCBI Taxonomy" id="714537"/>
    <lineage>
        <taxon>Bacteria</taxon>
        <taxon>Pseudomonadati</taxon>
        <taxon>Verrucomicrobiota</taxon>
        <taxon>Verrucomicrobiia</taxon>
        <taxon>Verrucomicrobiales</taxon>
        <taxon>Rubritaleaceae</taxon>
        <taxon>Rubritalea</taxon>
    </lineage>
</organism>
<feature type="domain" description="Acyl-protein synthetase LuxE" evidence="2">
    <location>
        <begin position="30"/>
        <end position="341"/>
    </location>
</feature>
<dbReference type="RefSeq" id="WP_346189685.1">
    <property type="nucleotide sequence ID" value="NZ_BAABRL010000012.1"/>
</dbReference>
<feature type="region of interest" description="Disordered" evidence="1">
    <location>
        <begin position="70"/>
        <end position="91"/>
    </location>
</feature>
<dbReference type="SUPFAM" id="SSF56801">
    <property type="entry name" value="Acetyl-CoA synthetase-like"/>
    <property type="match status" value="1"/>
</dbReference>
<reference evidence="3 4" key="1">
    <citation type="submission" date="2024-02" db="EMBL/GenBank/DDBJ databases">
        <title>Rubritalea halochordaticola NBRC 107102.</title>
        <authorList>
            <person name="Ichikawa N."/>
            <person name="Katano-Makiyama Y."/>
            <person name="Hidaka K."/>
        </authorList>
    </citation>
    <scope>NUCLEOTIDE SEQUENCE [LARGE SCALE GENOMIC DNA]</scope>
    <source>
        <strain evidence="3 4">NBRC 107102</strain>
    </source>
</reference>
<gene>
    <name evidence="3" type="ORF">Rhal01_03326</name>
</gene>
<dbReference type="Pfam" id="PF04443">
    <property type="entry name" value="LuxE"/>
    <property type="match status" value="1"/>
</dbReference>
<dbReference type="InterPro" id="IPR007534">
    <property type="entry name" value="LuxE"/>
</dbReference>
<sequence length="344" mass="38556">MEIEAITAELIEAISNESPQEWDFDSLAKKIFAYQYAHNAPYRAYCDAHGVSPSEELHWQDIPAVPTDAFKSPNNPTCLPEDKRGKHFKTSGTTGEIQGTHYFQDTSLYEKSIIEGWKDAGLPAIYNCLILSQPPEEMPHSSLVHMMQTLRDHFAPEATFLIREGHISIAKIRQAIQQGSPITIFGTALAFLHLFESIDEPLELPDGSWAMETGGYKGSGRSLSKKELYTLFEEKLGLPASRIWNEYSMTELSSQFYTREIGRPHSGPPWTRIKVVNPETGAQVEPGETGYLHIYDLANLHSVLAIRTQDLATYHDDRSFTLIGRDPAAIPRGCSRSADETLSR</sequence>
<evidence type="ECO:0000313" key="4">
    <source>
        <dbReference type="Proteomes" id="UP001424741"/>
    </source>
</evidence>
<evidence type="ECO:0000259" key="2">
    <source>
        <dbReference type="Pfam" id="PF04443"/>
    </source>
</evidence>
<dbReference type="EMBL" id="BAABRL010000012">
    <property type="protein sequence ID" value="GAA5497136.1"/>
    <property type="molecule type" value="Genomic_DNA"/>
</dbReference>